<dbReference type="PANTHER" id="PTHR38454:SF1">
    <property type="entry name" value="INTEGRAL MEMBRANE PROTEIN"/>
    <property type="match status" value="1"/>
</dbReference>
<protein>
    <recommendedName>
        <fullName evidence="4">YfhO family protein</fullName>
    </recommendedName>
</protein>
<dbReference type="InterPro" id="IPR018580">
    <property type="entry name" value="Uncharacterised_YfhO"/>
</dbReference>
<organism evidence="2 3">
    <name type="scientific">Microvirga aerophila</name>
    <dbReference type="NCBI Taxonomy" id="670291"/>
    <lineage>
        <taxon>Bacteria</taxon>
        <taxon>Pseudomonadati</taxon>
        <taxon>Pseudomonadota</taxon>
        <taxon>Alphaproteobacteria</taxon>
        <taxon>Hyphomicrobiales</taxon>
        <taxon>Methylobacteriaceae</taxon>
        <taxon>Microvirga</taxon>
    </lineage>
</organism>
<evidence type="ECO:0008006" key="4">
    <source>
        <dbReference type="Google" id="ProtNLM"/>
    </source>
</evidence>
<feature type="transmembrane region" description="Helical" evidence="1">
    <location>
        <begin position="144"/>
        <end position="162"/>
    </location>
</feature>
<feature type="transmembrane region" description="Helical" evidence="1">
    <location>
        <begin position="396"/>
        <end position="416"/>
    </location>
</feature>
<evidence type="ECO:0000256" key="1">
    <source>
        <dbReference type="SAM" id="Phobius"/>
    </source>
</evidence>
<name>A0A512BSK8_9HYPH</name>
<keyword evidence="1" id="KW-1133">Transmembrane helix</keyword>
<feature type="transmembrane region" description="Helical" evidence="1">
    <location>
        <begin position="245"/>
        <end position="268"/>
    </location>
</feature>
<evidence type="ECO:0000313" key="2">
    <source>
        <dbReference type="EMBL" id="GEO14986.1"/>
    </source>
</evidence>
<feature type="transmembrane region" description="Helical" evidence="1">
    <location>
        <begin position="214"/>
        <end position="233"/>
    </location>
</feature>
<feature type="transmembrane region" description="Helical" evidence="1">
    <location>
        <begin position="357"/>
        <end position="376"/>
    </location>
</feature>
<gene>
    <name evidence="2" type="ORF">MAE02_26820</name>
</gene>
<evidence type="ECO:0000313" key="3">
    <source>
        <dbReference type="Proteomes" id="UP000321085"/>
    </source>
</evidence>
<dbReference type="RefSeq" id="WP_174799958.1">
    <property type="nucleotide sequence ID" value="NZ_BJYU01000033.1"/>
</dbReference>
<feature type="transmembrane region" description="Helical" evidence="1">
    <location>
        <begin position="452"/>
        <end position="473"/>
    </location>
</feature>
<proteinExistence type="predicted"/>
<sequence>MADEQPAFSPVPASVRGHSSAGARETHAWPYLALLAAVFLVLSYPWFSGQVSIPWDAKAHFYPQLQFLSRSIHRGEWPWWNPYVFAGHPQIADPQSLIFSPAFLLLALILPEPSLVAADAAVFVLLFAGAGAIFLVARDRRWHPAAALLAALVFGFGGSAAWRIQHVGQIHSLAMWAIAWLCLSRSLDRTSLPWGVAAGVSVAAMLLGRDQVAYLGAWVLAGDAVAHLVTAWWRGQAVARLLAPLAATAVTALAIIIIPILMSAILAADSNRVVIDGEGAGRGSLHPAHLLTLAVPNLFGAAGPLRDHWGPPSPLWGASDLYLARNMAQLYIGVLPLAVLGAMAWRFPLWRHRDIRHIAVAALLVLLYALGRYTPVFSLAFEIMPGVSLFRRPADATFLLGPLLGLCVAYLLHRWITDETAPRASPTVALGLFAGAAGAALLVAVSRNRLDYALGPVVQALVLFSAALGVFLAARPLARWHAAAPAVLIAGFVTVDVAWNNGPNESTALPSGVFSVLGHNSRNETIAWLKTRVAEGRSETRQDRIELVGIDFHWPNASISHTLDHTLGYNPVRLRWYSDATGAGDHVALPSQRTFSPLFPSYRSTLAQMLGLRYIASGVPLHEIDGSLATAPLPLVARTTDAFIYENPNARPRVTFAFRAQTVTFDTLVRTGQWPSMDGETVLLEDPGLGRGTAATGPNSPSVRILSSSNTDVMIEAVSDTNGYVVLNDVWHPWWHARRGNEPVPVLRANVMFRAVAVPPGRHMVHFQFEPFQGLLEDLRSLAKGLPLHGCRLTASCRSDP</sequence>
<feature type="transmembrane region" description="Helical" evidence="1">
    <location>
        <begin position="191"/>
        <end position="208"/>
    </location>
</feature>
<dbReference type="EMBL" id="BJYU01000033">
    <property type="protein sequence ID" value="GEO14986.1"/>
    <property type="molecule type" value="Genomic_DNA"/>
</dbReference>
<comment type="caution">
    <text evidence="2">The sequence shown here is derived from an EMBL/GenBank/DDBJ whole genome shotgun (WGS) entry which is preliminary data.</text>
</comment>
<keyword evidence="1" id="KW-0472">Membrane</keyword>
<accession>A0A512BSK8</accession>
<dbReference type="PANTHER" id="PTHR38454">
    <property type="entry name" value="INTEGRAL MEMBRANE PROTEIN-RELATED"/>
    <property type="match status" value="1"/>
</dbReference>
<reference evidence="2 3" key="1">
    <citation type="submission" date="2019-07" db="EMBL/GenBank/DDBJ databases">
        <title>Whole genome shotgun sequence of Microvirga aerophila NBRC 106136.</title>
        <authorList>
            <person name="Hosoyama A."/>
            <person name="Uohara A."/>
            <person name="Ohji S."/>
            <person name="Ichikawa N."/>
        </authorList>
    </citation>
    <scope>NUCLEOTIDE SEQUENCE [LARGE SCALE GENOMIC DNA]</scope>
    <source>
        <strain evidence="2 3">NBRC 106136</strain>
    </source>
</reference>
<dbReference type="Proteomes" id="UP000321085">
    <property type="component" value="Unassembled WGS sequence"/>
</dbReference>
<keyword evidence="3" id="KW-1185">Reference proteome</keyword>
<feature type="transmembrane region" description="Helical" evidence="1">
    <location>
        <begin position="28"/>
        <end position="47"/>
    </location>
</feature>
<feature type="transmembrane region" description="Helical" evidence="1">
    <location>
        <begin position="328"/>
        <end position="345"/>
    </location>
</feature>
<feature type="transmembrane region" description="Helical" evidence="1">
    <location>
        <begin position="428"/>
        <end position="446"/>
    </location>
</feature>
<keyword evidence="1" id="KW-0812">Transmembrane</keyword>
<dbReference type="AlphaFoldDB" id="A0A512BSK8"/>
<feature type="transmembrane region" description="Helical" evidence="1">
    <location>
        <begin position="115"/>
        <end position="137"/>
    </location>
</feature>